<dbReference type="Pfam" id="PF17254">
    <property type="entry name" value="DUF5321"/>
    <property type="match status" value="1"/>
</dbReference>
<reference evidence="3 4" key="3">
    <citation type="journal article" date="2017" name="Mol. Plant Pathol.">
        <title>A gapless genome sequence of the fungus Botrytis cinerea.</title>
        <authorList>
            <person name="Van Kan J.A."/>
            <person name="Stassen J.H."/>
            <person name="Mosbach A."/>
            <person name="Van Der Lee T.A."/>
            <person name="Faino L."/>
            <person name="Farmer A.D."/>
            <person name="Papasotiriou D.G."/>
            <person name="Zhou S."/>
            <person name="Seidl M.F."/>
            <person name="Cottam E."/>
            <person name="Edel D."/>
            <person name="Hahn M."/>
            <person name="Schwartz D.C."/>
            <person name="Dietrich R.A."/>
            <person name="Widdison S."/>
            <person name="Scalliet G."/>
        </authorList>
    </citation>
    <scope>NUCLEOTIDE SEQUENCE [LARGE SCALE GENOMIC DNA]</scope>
    <source>
        <strain evidence="3 4">B05.10</strain>
    </source>
</reference>
<keyword evidence="2" id="KW-0472">Membrane</keyword>
<organism evidence="3 4">
    <name type="scientific">Botryotinia fuckeliana (strain B05.10)</name>
    <name type="common">Noble rot fungus</name>
    <name type="synonym">Botrytis cinerea</name>
    <dbReference type="NCBI Taxonomy" id="332648"/>
    <lineage>
        <taxon>Eukaryota</taxon>
        <taxon>Fungi</taxon>
        <taxon>Dikarya</taxon>
        <taxon>Ascomycota</taxon>
        <taxon>Pezizomycotina</taxon>
        <taxon>Leotiomycetes</taxon>
        <taxon>Helotiales</taxon>
        <taxon>Sclerotiniaceae</taxon>
        <taxon>Botrytis</taxon>
    </lineage>
</organism>
<dbReference type="OrthoDB" id="2253354at2759"/>
<keyword evidence="2" id="KW-0812">Transmembrane</keyword>
<dbReference type="KEGG" id="bfu:BCIN_10g02480"/>
<name>A0A384JUP1_BOTFB</name>
<dbReference type="RefSeq" id="XP_001557001.1">
    <property type="nucleotide sequence ID" value="XM_001556951.2"/>
</dbReference>
<dbReference type="GeneID" id="5437586"/>
<keyword evidence="4" id="KW-1185">Reference proteome</keyword>
<feature type="transmembrane region" description="Helical" evidence="2">
    <location>
        <begin position="72"/>
        <end position="92"/>
    </location>
</feature>
<protein>
    <submittedName>
        <fullName evidence="3">Uncharacterized protein</fullName>
    </submittedName>
</protein>
<dbReference type="AlphaFoldDB" id="A0A384JUP1"/>
<evidence type="ECO:0000313" key="3">
    <source>
        <dbReference type="EMBL" id="ATZ54232.1"/>
    </source>
</evidence>
<feature type="region of interest" description="Disordered" evidence="1">
    <location>
        <begin position="151"/>
        <end position="191"/>
    </location>
</feature>
<dbReference type="VEuPathDB" id="FungiDB:Bcin10g02480"/>
<evidence type="ECO:0000256" key="2">
    <source>
        <dbReference type="SAM" id="Phobius"/>
    </source>
</evidence>
<proteinExistence type="predicted"/>
<evidence type="ECO:0000313" key="4">
    <source>
        <dbReference type="Proteomes" id="UP000001798"/>
    </source>
</evidence>
<dbReference type="OMA" id="LWLKQER"/>
<gene>
    <name evidence="3" type="ORF">BCIN_10g02480</name>
</gene>
<reference evidence="3 4" key="2">
    <citation type="journal article" date="2012" name="Eukaryot. Cell">
        <title>Genome update of Botrytis cinerea strains B05.10 and T4.</title>
        <authorList>
            <person name="Staats M."/>
            <person name="van Kan J.A."/>
        </authorList>
    </citation>
    <scope>NUCLEOTIDE SEQUENCE [LARGE SCALE GENOMIC DNA]</scope>
    <source>
        <strain evidence="3 4">B05.10</strain>
    </source>
</reference>
<sequence>MNKSTMIRRLVSAPPAIRSTILQQRLFAPQSRQYAVQSVTQASFWANMIPKPFRKSERAVSKKPKSKDWNPATFFIWIFLLIGSMSIQMIALRNEYTTFSRRADAKIGVLKEIIQRIRNGEKPDVEALLGVGDREQEREWEEVLQEIEREDAALQQSPAEKSKPENVDVPATKKKAAENAKSKSNVPSGFY</sequence>
<reference evidence="3 4" key="1">
    <citation type="journal article" date="2011" name="PLoS Genet.">
        <title>Genomic analysis of the necrotrophic fungal pathogens Sclerotinia sclerotiorum and Botrytis cinerea.</title>
        <authorList>
            <person name="Amselem J."/>
            <person name="Cuomo C.A."/>
            <person name="van Kan J.A."/>
            <person name="Viaud M."/>
            <person name="Benito E.P."/>
            <person name="Couloux A."/>
            <person name="Coutinho P.M."/>
            <person name="de Vries R.P."/>
            <person name="Dyer P.S."/>
            <person name="Fillinger S."/>
            <person name="Fournier E."/>
            <person name="Gout L."/>
            <person name="Hahn M."/>
            <person name="Kohn L."/>
            <person name="Lapalu N."/>
            <person name="Plummer K.M."/>
            <person name="Pradier J.M."/>
            <person name="Quevillon E."/>
            <person name="Sharon A."/>
            <person name="Simon A."/>
            <person name="ten Have A."/>
            <person name="Tudzynski B."/>
            <person name="Tudzynski P."/>
            <person name="Wincker P."/>
            <person name="Andrew M."/>
            <person name="Anthouard V."/>
            <person name="Beever R.E."/>
            <person name="Beffa R."/>
            <person name="Benoit I."/>
            <person name="Bouzid O."/>
            <person name="Brault B."/>
            <person name="Chen Z."/>
            <person name="Choquer M."/>
            <person name="Collemare J."/>
            <person name="Cotton P."/>
            <person name="Danchin E.G."/>
            <person name="Da Silva C."/>
            <person name="Gautier A."/>
            <person name="Giraud C."/>
            <person name="Giraud T."/>
            <person name="Gonzalez C."/>
            <person name="Grossetete S."/>
            <person name="Guldener U."/>
            <person name="Henrissat B."/>
            <person name="Howlett B.J."/>
            <person name="Kodira C."/>
            <person name="Kretschmer M."/>
            <person name="Lappartient A."/>
            <person name="Leroch M."/>
            <person name="Levis C."/>
            <person name="Mauceli E."/>
            <person name="Neuveglise C."/>
            <person name="Oeser B."/>
            <person name="Pearson M."/>
            <person name="Poulain J."/>
            <person name="Poussereau N."/>
            <person name="Quesneville H."/>
            <person name="Rascle C."/>
            <person name="Schumacher J."/>
            <person name="Segurens B."/>
            <person name="Sexton A."/>
            <person name="Silva E."/>
            <person name="Sirven C."/>
            <person name="Soanes D.M."/>
            <person name="Talbot N.J."/>
            <person name="Templeton M."/>
            <person name="Yandava C."/>
            <person name="Yarden O."/>
            <person name="Zeng Q."/>
            <person name="Rollins J.A."/>
            <person name="Lebrun M.H."/>
            <person name="Dickman M."/>
        </authorList>
    </citation>
    <scope>NUCLEOTIDE SEQUENCE [LARGE SCALE GENOMIC DNA]</scope>
    <source>
        <strain evidence="3 4">B05.10</strain>
    </source>
</reference>
<dbReference type="Proteomes" id="UP000001798">
    <property type="component" value="Chromosome 10"/>
</dbReference>
<evidence type="ECO:0000256" key="1">
    <source>
        <dbReference type="SAM" id="MobiDB-lite"/>
    </source>
</evidence>
<dbReference type="EMBL" id="CP009814">
    <property type="protein sequence ID" value="ATZ54232.1"/>
    <property type="molecule type" value="Genomic_DNA"/>
</dbReference>
<dbReference type="InterPro" id="IPR035213">
    <property type="entry name" value="DUF5321"/>
</dbReference>
<accession>A0A384JUP1</accession>
<keyword evidence="2" id="KW-1133">Transmembrane helix</keyword>